<evidence type="ECO:0000313" key="4">
    <source>
        <dbReference type="EMBL" id="MEY8773197.1"/>
    </source>
</evidence>
<keyword evidence="5" id="KW-1185">Reference proteome</keyword>
<comment type="caution">
    <text evidence="4">The sequence shown here is derived from an EMBL/GenBank/DDBJ whole genome shotgun (WGS) entry which is preliminary data.</text>
</comment>
<dbReference type="Pfam" id="PF00589">
    <property type="entry name" value="Phage_integrase"/>
    <property type="match status" value="1"/>
</dbReference>
<evidence type="ECO:0000313" key="5">
    <source>
        <dbReference type="Proteomes" id="UP001565243"/>
    </source>
</evidence>
<sequence length="250" mass="28634">MTTFPLQISQNSRSDAISADRVTYAYFDYADALALREMAAQADLPRYLLAPEVSAFLRYVPDLRQQVLFDTLWNTGARINEALALTGGSFQLDGSRPFVRLKTLKQRQRGRGRPGKDDAVFRVVPLTDPHYVRKVREFMTTFRIGRQQALWPVLSDNTPRNWIRKAVELAESDSVTFSIPISCHTFRHSFCMHLVQHGVPLKVIQAYAGHTRLESTEKYTRVFALDVGRQFGVRFSVPDDFQPLPDKRQI</sequence>
<dbReference type="SUPFAM" id="SSF56349">
    <property type="entry name" value="DNA breaking-rejoining enzymes"/>
    <property type="match status" value="1"/>
</dbReference>
<reference evidence="4 5" key="1">
    <citation type="submission" date="2024-07" db="EMBL/GenBank/DDBJ databases">
        <authorList>
            <person name="Hebao G."/>
        </authorList>
    </citation>
    <scope>NUCLEOTIDE SEQUENCE [LARGE SCALE GENOMIC DNA]</scope>
    <source>
        <strain evidence="4 5">ACCC 02193</strain>
    </source>
</reference>
<proteinExistence type="predicted"/>
<dbReference type="InterPro" id="IPR050090">
    <property type="entry name" value="Tyrosine_recombinase_XerCD"/>
</dbReference>
<dbReference type="EMBL" id="JBGFFX010000019">
    <property type="protein sequence ID" value="MEY8773197.1"/>
    <property type="molecule type" value="Genomic_DNA"/>
</dbReference>
<dbReference type="PANTHER" id="PTHR30349">
    <property type="entry name" value="PHAGE INTEGRASE-RELATED"/>
    <property type="match status" value="1"/>
</dbReference>
<keyword evidence="2" id="KW-0233">DNA recombination</keyword>
<dbReference type="InterPro" id="IPR013762">
    <property type="entry name" value="Integrase-like_cat_sf"/>
</dbReference>
<evidence type="ECO:0000259" key="3">
    <source>
        <dbReference type="PROSITE" id="PS51898"/>
    </source>
</evidence>
<dbReference type="InterPro" id="IPR016423">
    <property type="entry name" value="Resolvase_Rsv"/>
</dbReference>
<accession>A0ABV4EE37</accession>
<organism evidence="4 5">
    <name type="scientific">Erwinia aeris</name>
    <dbReference type="NCBI Taxonomy" id="3239803"/>
    <lineage>
        <taxon>Bacteria</taxon>
        <taxon>Pseudomonadati</taxon>
        <taxon>Pseudomonadota</taxon>
        <taxon>Gammaproteobacteria</taxon>
        <taxon>Enterobacterales</taxon>
        <taxon>Erwiniaceae</taxon>
        <taxon>Erwinia</taxon>
    </lineage>
</organism>
<evidence type="ECO:0000256" key="2">
    <source>
        <dbReference type="ARBA" id="ARBA00023172"/>
    </source>
</evidence>
<dbReference type="Gene3D" id="1.10.443.10">
    <property type="entry name" value="Intergrase catalytic core"/>
    <property type="match status" value="1"/>
</dbReference>
<dbReference type="RefSeq" id="WP_369896832.1">
    <property type="nucleotide sequence ID" value="NZ_JBGFFX010000019.1"/>
</dbReference>
<dbReference type="PROSITE" id="PS51898">
    <property type="entry name" value="TYR_RECOMBINASE"/>
    <property type="match status" value="1"/>
</dbReference>
<dbReference type="InterPro" id="IPR011010">
    <property type="entry name" value="DNA_brk_join_enz"/>
</dbReference>
<dbReference type="PANTHER" id="PTHR30349:SF90">
    <property type="entry name" value="TYROSINE RECOMBINASE XERD"/>
    <property type="match status" value="1"/>
</dbReference>
<name>A0ABV4EE37_9GAMM</name>
<gene>
    <name evidence="4" type="ORF">AB6T85_22595</name>
</gene>
<keyword evidence="1" id="KW-0229">DNA integration</keyword>
<dbReference type="InterPro" id="IPR002104">
    <property type="entry name" value="Integrase_catalytic"/>
</dbReference>
<evidence type="ECO:0000256" key="1">
    <source>
        <dbReference type="ARBA" id="ARBA00022908"/>
    </source>
</evidence>
<dbReference type="Proteomes" id="UP001565243">
    <property type="component" value="Unassembled WGS sequence"/>
</dbReference>
<feature type="domain" description="Tyr recombinase" evidence="3">
    <location>
        <begin position="43"/>
        <end position="232"/>
    </location>
</feature>
<protein>
    <submittedName>
        <fullName evidence="4">Tyrosine-type recombinase/integrase</fullName>
    </submittedName>
</protein>
<dbReference type="PIRSF" id="PIRSF004576">
    <property type="entry name" value="Resolvase_Rsv"/>
    <property type="match status" value="1"/>
</dbReference>